<feature type="domain" description="YknX-like C-terminal permuted SH3-like" evidence="5">
    <location>
        <begin position="270"/>
        <end position="339"/>
    </location>
</feature>
<keyword evidence="2" id="KW-0732">Signal</keyword>
<dbReference type="Proteomes" id="UP000092695">
    <property type="component" value="Chromosome"/>
</dbReference>
<dbReference type="GO" id="GO:1990281">
    <property type="term" value="C:efflux pump complex"/>
    <property type="evidence" value="ECO:0007669"/>
    <property type="project" value="TreeGrafter"/>
</dbReference>
<dbReference type="KEGG" id="woc:BA177_03990"/>
<feature type="signal peptide" evidence="2">
    <location>
        <begin position="1"/>
        <end position="21"/>
    </location>
</feature>
<accession>A0A193LDC7</accession>
<evidence type="ECO:0000259" key="5">
    <source>
        <dbReference type="Pfam" id="PF25989"/>
    </source>
</evidence>
<dbReference type="NCBIfam" id="TIGR01730">
    <property type="entry name" value="RND_mfp"/>
    <property type="match status" value="1"/>
</dbReference>
<dbReference type="AlphaFoldDB" id="A0A193LDC7"/>
<comment type="similarity">
    <text evidence="1">Belongs to the membrane fusion protein (MFP) (TC 8.A.1) family.</text>
</comment>
<evidence type="ECO:0000313" key="6">
    <source>
        <dbReference type="EMBL" id="ANO50483.1"/>
    </source>
</evidence>
<keyword evidence="7" id="KW-1185">Reference proteome</keyword>
<organism evidence="6 7">
    <name type="scientific">Woeseia oceani</name>
    <dbReference type="NCBI Taxonomy" id="1548547"/>
    <lineage>
        <taxon>Bacteria</taxon>
        <taxon>Pseudomonadati</taxon>
        <taxon>Pseudomonadota</taxon>
        <taxon>Gammaproteobacteria</taxon>
        <taxon>Woeseiales</taxon>
        <taxon>Woeseiaceae</taxon>
        <taxon>Woeseia</taxon>
    </lineage>
</organism>
<dbReference type="Pfam" id="PF25954">
    <property type="entry name" value="Beta-barrel_RND_2"/>
    <property type="match status" value="1"/>
</dbReference>
<dbReference type="SUPFAM" id="SSF111369">
    <property type="entry name" value="HlyD-like secretion proteins"/>
    <property type="match status" value="1"/>
</dbReference>
<dbReference type="InterPro" id="IPR058792">
    <property type="entry name" value="Beta-barrel_RND_2"/>
</dbReference>
<reference evidence="6 7" key="1">
    <citation type="submission" date="2016-06" db="EMBL/GenBank/DDBJ databases">
        <title>Complete genome sequence of a deep-branching marine Gamma Proteobacterium Woeseia oceani type strain XK5.</title>
        <authorList>
            <person name="Mu D."/>
            <person name="Du Z."/>
        </authorList>
    </citation>
    <scope>NUCLEOTIDE SEQUENCE [LARGE SCALE GENOMIC DNA]</scope>
    <source>
        <strain evidence="6 7">XK5</strain>
    </source>
</reference>
<feature type="chain" id="PRO_5008260084" evidence="2">
    <location>
        <begin position="22"/>
        <end position="363"/>
    </location>
</feature>
<dbReference type="PANTHER" id="PTHR30469:SF16">
    <property type="entry name" value="HAE1 FAMILY EFFLUX PUMP MFP COMPONENT"/>
    <property type="match status" value="1"/>
</dbReference>
<dbReference type="GO" id="GO:0015562">
    <property type="term" value="F:efflux transmembrane transporter activity"/>
    <property type="evidence" value="ECO:0007669"/>
    <property type="project" value="TreeGrafter"/>
</dbReference>
<dbReference type="Gene3D" id="2.40.420.20">
    <property type="match status" value="1"/>
</dbReference>
<dbReference type="EMBL" id="CP016268">
    <property type="protein sequence ID" value="ANO50483.1"/>
    <property type="molecule type" value="Genomic_DNA"/>
</dbReference>
<dbReference type="InterPro" id="IPR058637">
    <property type="entry name" value="YknX-like_C"/>
</dbReference>
<evidence type="ECO:0000259" key="4">
    <source>
        <dbReference type="Pfam" id="PF25954"/>
    </source>
</evidence>
<dbReference type="Gene3D" id="1.10.287.470">
    <property type="entry name" value="Helix hairpin bin"/>
    <property type="match status" value="1"/>
</dbReference>
<feature type="domain" description="CusB-like beta-barrel" evidence="4">
    <location>
        <begin position="190"/>
        <end position="262"/>
    </location>
</feature>
<evidence type="ECO:0000313" key="7">
    <source>
        <dbReference type="Proteomes" id="UP000092695"/>
    </source>
</evidence>
<dbReference type="Gene3D" id="2.40.50.100">
    <property type="match status" value="1"/>
</dbReference>
<dbReference type="InterPro" id="IPR006143">
    <property type="entry name" value="RND_pump_MFP"/>
</dbReference>
<dbReference type="InterPro" id="IPR058625">
    <property type="entry name" value="MdtA-like_BSH"/>
</dbReference>
<dbReference type="Pfam" id="PF25989">
    <property type="entry name" value="YknX_C"/>
    <property type="match status" value="1"/>
</dbReference>
<dbReference type="STRING" id="1548547.BA177_03990"/>
<dbReference type="Pfam" id="PF25917">
    <property type="entry name" value="BSH_RND"/>
    <property type="match status" value="1"/>
</dbReference>
<dbReference type="FunFam" id="2.40.30.170:FF:000010">
    <property type="entry name" value="Efflux RND transporter periplasmic adaptor subunit"/>
    <property type="match status" value="1"/>
</dbReference>
<sequence length="363" mass="39268">MRNSALLLFVTLLLSSAQSFGQREGAQNATAVIVAPVVSGEFADQVEALGTTRANESVVITADRSEKVMAIHFDDGQAVKKGDLLLTLDKRQEEAQLRASQAVTDETRNSYNRAQGLSGTSALPRATLQERAAQLAQAQAVTDSLQASLTSYEITAPFDGILGLRQVSVGTLVQPGDQITTIDDLSQIKIDFDVPSVFLATLKPGLPIRGTIEAFGDRQFEGVVTTVNSRIDPITRTVIVRAIIPNPDNILKPGLLMSITLYKNPRQTLLVPEEALIKRADRNYVYVIEQDQGQTIARQRSIELGARKPGIIEVLSGLEEGDKVVVQGIIKLRDGMPVSIRAEQTGNESLEDLLTQKPTTGGQ</sequence>
<evidence type="ECO:0000259" key="3">
    <source>
        <dbReference type="Pfam" id="PF25917"/>
    </source>
</evidence>
<dbReference type="Gene3D" id="2.40.30.170">
    <property type="match status" value="1"/>
</dbReference>
<dbReference type="OrthoDB" id="9806939at2"/>
<evidence type="ECO:0000256" key="2">
    <source>
        <dbReference type="SAM" id="SignalP"/>
    </source>
</evidence>
<dbReference type="RefSeq" id="WP_068613146.1">
    <property type="nucleotide sequence ID" value="NZ_CP016268.1"/>
</dbReference>
<name>A0A193LDC7_9GAMM</name>
<gene>
    <name evidence="6" type="ORF">BA177_03990</name>
</gene>
<dbReference type="PANTHER" id="PTHR30469">
    <property type="entry name" value="MULTIDRUG RESISTANCE PROTEIN MDTA"/>
    <property type="match status" value="1"/>
</dbReference>
<protein>
    <submittedName>
        <fullName evidence="6">Uncharacterized protein</fullName>
    </submittedName>
</protein>
<proteinExistence type="inferred from homology"/>
<evidence type="ECO:0000256" key="1">
    <source>
        <dbReference type="ARBA" id="ARBA00009477"/>
    </source>
</evidence>
<feature type="domain" description="Multidrug resistance protein MdtA-like barrel-sandwich hybrid" evidence="3">
    <location>
        <begin position="58"/>
        <end position="180"/>
    </location>
</feature>